<dbReference type="InterPro" id="IPR011577">
    <property type="entry name" value="Cyt_b561_bac/Ni-Hgenase"/>
</dbReference>
<dbReference type="PANTHER" id="PTHR30529:SF3">
    <property type="entry name" value="CYTOCHROME B561 HOMOLOG 1"/>
    <property type="match status" value="1"/>
</dbReference>
<dbReference type="Proteomes" id="UP000675920">
    <property type="component" value="Unplaced"/>
</dbReference>
<sequence length="181" mass="19572">MLNHTPAIHPPLLRALHWATLACVLAALGIALARESFESHALRMTLLQWHRLAGLLAFALTLARIVSRFGLATAEPLRDAPAAQRLLAAGAHLGLYALLVLVPLLGWLASNAHGNATLPFGIHLPVLVEADDDLADQLEEAHGVAAWSFLALAGLHAAAALWHHHFKRDDVLVAMLPRLRR</sequence>
<reference evidence="16" key="2">
    <citation type="submission" date="2025-08" db="UniProtKB">
        <authorList>
            <consortium name="RefSeq"/>
        </authorList>
    </citation>
    <scope>IDENTIFICATION</scope>
</reference>
<dbReference type="Pfam" id="PF01292">
    <property type="entry name" value="Ni_hydr_CYTB"/>
    <property type="match status" value="1"/>
</dbReference>
<keyword evidence="15" id="KW-1185">Reference proteome</keyword>
<evidence type="ECO:0000313" key="16">
    <source>
        <dbReference type="RefSeq" id="WP_051379048.1"/>
    </source>
</evidence>
<feature type="domain" description="Cytochrome b561 bacterial/Ni-hydrogenase" evidence="14">
    <location>
        <begin position="9"/>
        <end position="177"/>
    </location>
</feature>
<reference evidence="16" key="1">
    <citation type="journal article" date="2014" name="Curr. Protein Pept. Sci.">
        <title>The trans-membrane cytochrome b561 proteins: structural information and biological function.</title>
        <authorList>
            <person name="Berczi A."/>
            <person name="Zimanyi L."/>
        </authorList>
    </citation>
    <scope>NUCLEOTIDE SEQUENCE</scope>
</reference>
<dbReference type="GO" id="GO:0046872">
    <property type="term" value="F:metal ion binding"/>
    <property type="evidence" value="ECO:0007669"/>
    <property type="project" value="UniProtKB-KW"/>
</dbReference>
<keyword evidence="8" id="KW-0249">Electron transport</keyword>
<dbReference type="RefSeq" id="WP_051379048.1">
    <property type="nucleotide sequence ID" value="NZ_KI519499.1"/>
</dbReference>
<evidence type="ECO:0000259" key="14">
    <source>
        <dbReference type="Pfam" id="PF01292"/>
    </source>
</evidence>
<keyword evidence="3" id="KW-0813">Transport</keyword>
<evidence type="ECO:0000256" key="3">
    <source>
        <dbReference type="ARBA" id="ARBA00022448"/>
    </source>
</evidence>
<evidence type="ECO:0000256" key="8">
    <source>
        <dbReference type="ARBA" id="ARBA00022982"/>
    </source>
</evidence>
<evidence type="ECO:0000256" key="2">
    <source>
        <dbReference type="ARBA" id="ARBA00004651"/>
    </source>
</evidence>
<evidence type="ECO:0000256" key="1">
    <source>
        <dbReference type="ARBA" id="ARBA00001970"/>
    </source>
</evidence>
<comment type="cofactor">
    <cofactor evidence="1">
        <name>heme b</name>
        <dbReference type="ChEBI" id="CHEBI:60344"/>
    </cofactor>
</comment>
<evidence type="ECO:0000256" key="9">
    <source>
        <dbReference type="ARBA" id="ARBA00022989"/>
    </source>
</evidence>
<dbReference type="GO" id="GO:0005886">
    <property type="term" value="C:plasma membrane"/>
    <property type="evidence" value="ECO:0007669"/>
    <property type="project" value="UniProtKB-SubCell"/>
</dbReference>
<comment type="subcellular location">
    <subcellularLocation>
        <location evidence="2">Cell membrane</location>
        <topology evidence="2">Multi-pass membrane protein</topology>
    </subcellularLocation>
</comment>
<keyword evidence="4" id="KW-1003">Cell membrane</keyword>
<organism evidence="15 16">
    <name type="scientific">Derxia gummosa DSM 723</name>
    <dbReference type="NCBI Taxonomy" id="1121388"/>
    <lineage>
        <taxon>Bacteria</taxon>
        <taxon>Pseudomonadati</taxon>
        <taxon>Pseudomonadota</taxon>
        <taxon>Betaproteobacteria</taxon>
        <taxon>Burkholderiales</taxon>
        <taxon>Alcaligenaceae</taxon>
        <taxon>Derxia</taxon>
    </lineage>
</organism>
<feature type="transmembrane region" description="Helical" evidence="13">
    <location>
        <begin position="52"/>
        <end position="74"/>
    </location>
</feature>
<proteinExistence type="inferred from homology"/>
<dbReference type="SUPFAM" id="SSF81342">
    <property type="entry name" value="Transmembrane di-heme cytochromes"/>
    <property type="match status" value="1"/>
</dbReference>
<evidence type="ECO:0000256" key="7">
    <source>
        <dbReference type="ARBA" id="ARBA00022723"/>
    </source>
</evidence>
<dbReference type="InterPro" id="IPR052168">
    <property type="entry name" value="Cytochrome_b561_oxidase"/>
</dbReference>
<dbReference type="GO" id="GO:0009055">
    <property type="term" value="F:electron transfer activity"/>
    <property type="evidence" value="ECO:0007669"/>
    <property type="project" value="InterPro"/>
</dbReference>
<evidence type="ECO:0000256" key="12">
    <source>
        <dbReference type="ARBA" id="ARBA00037975"/>
    </source>
</evidence>
<evidence type="ECO:0000256" key="11">
    <source>
        <dbReference type="ARBA" id="ARBA00023136"/>
    </source>
</evidence>
<dbReference type="GO" id="GO:0020037">
    <property type="term" value="F:heme binding"/>
    <property type="evidence" value="ECO:0007669"/>
    <property type="project" value="TreeGrafter"/>
</dbReference>
<keyword evidence="9 13" id="KW-1133">Transmembrane helix</keyword>
<keyword evidence="7" id="KW-0479">Metal-binding</keyword>
<evidence type="ECO:0000313" key="15">
    <source>
        <dbReference type="Proteomes" id="UP000675920"/>
    </source>
</evidence>
<evidence type="ECO:0000256" key="13">
    <source>
        <dbReference type="SAM" id="Phobius"/>
    </source>
</evidence>
<evidence type="ECO:0000256" key="10">
    <source>
        <dbReference type="ARBA" id="ARBA00023004"/>
    </source>
</evidence>
<name>A0A8B6XAS3_9BURK</name>
<protein>
    <submittedName>
        <fullName evidence="16">Cytochrome b</fullName>
    </submittedName>
</protein>
<dbReference type="InterPro" id="IPR016174">
    <property type="entry name" value="Di-haem_cyt_TM"/>
</dbReference>
<dbReference type="GO" id="GO:0022904">
    <property type="term" value="P:respiratory electron transport chain"/>
    <property type="evidence" value="ECO:0007669"/>
    <property type="project" value="InterPro"/>
</dbReference>
<feature type="transmembrane region" description="Helical" evidence="13">
    <location>
        <begin position="86"/>
        <end position="109"/>
    </location>
</feature>
<keyword evidence="11 13" id="KW-0472">Membrane</keyword>
<feature type="transmembrane region" description="Helical" evidence="13">
    <location>
        <begin position="12"/>
        <end position="32"/>
    </location>
</feature>
<accession>A0A8B6XAS3</accession>
<keyword evidence="5" id="KW-0349">Heme</keyword>
<dbReference type="AlphaFoldDB" id="A0A8B6XAS3"/>
<evidence type="ECO:0000256" key="4">
    <source>
        <dbReference type="ARBA" id="ARBA00022475"/>
    </source>
</evidence>
<evidence type="ECO:0000256" key="5">
    <source>
        <dbReference type="ARBA" id="ARBA00022617"/>
    </source>
</evidence>
<keyword evidence="6 13" id="KW-0812">Transmembrane</keyword>
<feature type="transmembrane region" description="Helical" evidence="13">
    <location>
        <begin position="144"/>
        <end position="162"/>
    </location>
</feature>
<comment type="similarity">
    <text evidence="12">Belongs to the cytochrome b561 family.</text>
</comment>
<dbReference type="PANTHER" id="PTHR30529">
    <property type="entry name" value="CYTOCHROME B561"/>
    <property type="match status" value="1"/>
</dbReference>
<evidence type="ECO:0000256" key="6">
    <source>
        <dbReference type="ARBA" id="ARBA00022692"/>
    </source>
</evidence>
<keyword evidence="10" id="KW-0408">Iron</keyword>